<gene>
    <name evidence="2" type="ORF">jhhlp_005025</name>
</gene>
<sequence length="396" mass="43600">MVLALIVEGLAFAALDLGIDAIKSIDKGKPDQTIVELVIGSGSEEARMGGATPAIALWNDRGERVGQHGSLGKEGDGANPVYHISHNQGHSGSAQAEYMMMSNIDDDAICISAVYVTDDRVSTAFFGDLPKMCGMSWGHSNRAIGDAQQIPDCFWLDNDGTNGINAQALSVHLRDMVANTDRIAQYNERIDSLCGSTPRFSFWGDLLPDSLIPMFDPPLDYEKDSGNGGIGRDKDIDRVLDKQTFDKSVSMYRGPQFVKRQPLTNTSAIPGVAGVSIPDFMLKRRGTSSGPSARRKRSQRMSERLIVTPHAKHSAVELCNSETSWGPDEVSLTERMFCDMETKSLYPLCKNGIEENCFDLEKKFLILPGGKTEQDDVVIHSRDLPLVKRYNTTEYW</sequence>
<proteinExistence type="predicted"/>
<dbReference type="InParanoid" id="A0A2N3N884"/>
<dbReference type="Proteomes" id="UP000233524">
    <property type="component" value="Unassembled WGS sequence"/>
</dbReference>
<dbReference type="OrthoDB" id="5365129at2759"/>
<dbReference type="EMBL" id="NLAX01000095">
    <property type="protein sequence ID" value="PKS08638.1"/>
    <property type="molecule type" value="Genomic_DNA"/>
</dbReference>
<feature type="signal peptide" evidence="1">
    <location>
        <begin position="1"/>
        <end position="21"/>
    </location>
</feature>
<comment type="caution">
    <text evidence="2">The sequence shown here is derived from an EMBL/GenBank/DDBJ whole genome shotgun (WGS) entry which is preliminary data.</text>
</comment>
<feature type="chain" id="PRO_5014762222" evidence="1">
    <location>
        <begin position="22"/>
        <end position="396"/>
    </location>
</feature>
<evidence type="ECO:0000313" key="2">
    <source>
        <dbReference type="EMBL" id="PKS08638.1"/>
    </source>
</evidence>
<dbReference type="AlphaFoldDB" id="A0A2N3N884"/>
<keyword evidence="3" id="KW-1185">Reference proteome</keyword>
<reference evidence="2 3" key="1">
    <citation type="journal article" date="2017" name="G3 (Bethesda)">
        <title>First Draft Genome Sequence of the Pathogenic Fungus Lomentospora prolificans (Formerly Scedosporium prolificans).</title>
        <authorList>
            <person name="Luo R."/>
            <person name="Zimin A."/>
            <person name="Workman R."/>
            <person name="Fan Y."/>
            <person name="Pertea G."/>
            <person name="Grossman N."/>
            <person name="Wear M.P."/>
            <person name="Jia B."/>
            <person name="Miller H."/>
            <person name="Casadevall A."/>
            <person name="Timp W."/>
            <person name="Zhang S.X."/>
            <person name="Salzberg S.L."/>
        </authorList>
    </citation>
    <scope>NUCLEOTIDE SEQUENCE [LARGE SCALE GENOMIC DNA]</scope>
    <source>
        <strain evidence="2 3">JHH-5317</strain>
    </source>
</reference>
<accession>A0A2N3N884</accession>
<organism evidence="2 3">
    <name type="scientific">Lomentospora prolificans</name>
    <dbReference type="NCBI Taxonomy" id="41688"/>
    <lineage>
        <taxon>Eukaryota</taxon>
        <taxon>Fungi</taxon>
        <taxon>Dikarya</taxon>
        <taxon>Ascomycota</taxon>
        <taxon>Pezizomycotina</taxon>
        <taxon>Sordariomycetes</taxon>
        <taxon>Hypocreomycetidae</taxon>
        <taxon>Microascales</taxon>
        <taxon>Microascaceae</taxon>
        <taxon>Lomentospora</taxon>
    </lineage>
</organism>
<evidence type="ECO:0000256" key="1">
    <source>
        <dbReference type="SAM" id="SignalP"/>
    </source>
</evidence>
<keyword evidence="1" id="KW-0732">Signal</keyword>
<evidence type="ECO:0000313" key="3">
    <source>
        <dbReference type="Proteomes" id="UP000233524"/>
    </source>
</evidence>
<dbReference type="STRING" id="41688.A0A2N3N884"/>
<name>A0A2N3N884_9PEZI</name>
<dbReference type="VEuPathDB" id="FungiDB:jhhlp_005025"/>
<protein>
    <submittedName>
        <fullName evidence="2">Uncharacterized protein</fullName>
    </submittedName>
</protein>